<keyword evidence="6" id="KW-0547">Nucleotide-binding</keyword>
<dbReference type="SUPFAM" id="SSF52540">
    <property type="entry name" value="P-loop containing nucleoside triphosphate hydrolases"/>
    <property type="match status" value="1"/>
</dbReference>
<evidence type="ECO:0000256" key="15">
    <source>
        <dbReference type="ARBA" id="ARBA00047936"/>
    </source>
</evidence>
<keyword evidence="17" id="KW-0378">Hydrolase</keyword>
<evidence type="ECO:0000256" key="5">
    <source>
        <dbReference type="ARBA" id="ARBA00022505"/>
    </source>
</evidence>
<evidence type="ECO:0000256" key="7">
    <source>
        <dbReference type="ARBA" id="ARBA00022840"/>
    </source>
</evidence>
<evidence type="ECO:0000256" key="6">
    <source>
        <dbReference type="ARBA" id="ARBA00022741"/>
    </source>
</evidence>
<dbReference type="PANTHER" id="PTHR42781:SF4">
    <property type="entry name" value="SPERMIDINE_PUTRESCINE IMPORT ATP-BINDING PROTEIN POTA"/>
    <property type="match status" value="1"/>
</dbReference>
<dbReference type="Gene3D" id="3.40.50.300">
    <property type="entry name" value="P-loop containing nucleotide triphosphate hydrolases"/>
    <property type="match status" value="1"/>
</dbReference>
<evidence type="ECO:0000256" key="8">
    <source>
        <dbReference type="ARBA" id="ARBA00023004"/>
    </source>
</evidence>
<gene>
    <name evidence="17" type="primary">potA</name>
</gene>
<evidence type="ECO:0000256" key="13">
    <source>
        <dbReference type="ARBA" id="ARBA00039025"/>
    </source>
</evidence>
<evidence type="ECO:0000256" key="14">
    <source>
        <dbReference type="ARBA" id="ARBA00041133"/>
    </source>
</evidence>
<evidence type="ECO:0000256" key="9">
    <source>
        <dbReference type="ARBA" id="ARBA00023065"/>
    </source>
</evidence>
<dbReference type="EC" id="7.3.2.6" evidence="13"/>
<dbReference type="InterPro" id="IPR027417">
    <property type="entry name" value="P-loop_NTPase"/>
</dbReference>
<comment type="catalytic activity">
    <reaction evidence="15">
        <text>tungstate(in) + ATP + H2O = tungstate(out) + ADP + phosphate + H(+)</text>
        <dbReference type="Rhea" id="RHEA:35027"/>
        <dbReference type="ChEBI" id="CHEBI:15377"/>
        <dbReference type="ChEBI" id="CHEBI:15378"/>
        <dbReference type="ChEBI" id="CHEBI:30616"/>
        <dbReference type="ChEBI" id="CHEBI:43474"/>
        <dbReference type="ChEBI" id="CHEBI:46502"/>
        <dbReference type="ChEBI" id="CHEBI:456216"/>
        <dbReference type="EC" id="7.3.2.6"/>
    </reaction>
</comment>
<dbReference type="InterPro" id="IPR015853">
    <property type="entry name" value="ABC_transpr_FbpC"/>
</dbReference>
<name>A0A075HGI5_9EURY</name>
<dbReference type="Pfam" id="PF00005">
    <property type="entry name" value="ABC_tran"/>
    <property type="match status" value="1"/>
</dbReference>
<organism evidence="17">
    <name type="scientific">uncultured marine group II/III euryarchaeote KM3_57_F04</name>
    <dbReference type="NCBI Taxonomy" id="1456465"/>
    <lineage>
        <taxon>Archaea</taxon>
        <taxon>Methanobacteriati</taxon>
        <taxon>Methanobacteriota</taxon>
        <taxon>environmental samples</taxon>
    </lineage>
</organism>
<evidence type="ECO:0000256" key="4">
    <source>
        <dbReference type="ARBA" id="ARBA00022496"/>
    </source>
</evidence>
<keyword evidence="3" id="KW-1003">Cell membrane</keyword>
<evidence type="ECO:0000256" key="1">
    <source>
        <dbReference type="ARBA" id="ARBA00004202"/>
    </source>
</evidence>
<sequence>MLQVEAISKSWDSPVLTDFSLQAEEGEVVGLLGPSGSGKSTVLRIIAGLETPDKGRILIDDEDITEMPPESRGVGMVFQGLALFPHLNVEGNIGFGVADRGRQAELVEEMLDKVGLAGFNQRRIDSLSGGEAQRVALARSLVAQPRVLLLDEPLSSLDSHLKQHLAEELRAILKATGTTAIYVTHDEAIANLVSDRIVHLRSGDDDYSESE</sequence>
<dbReference type="InterPro" id="IPR017871">
    <property type="entry name" value="ABC_transporter-like_CS"/>
</dbReference>
<evidence type="ECO:0000256" key="12">
    <source>
        <dbReference type="ARBA" id="ARBA00038781"/>
    </source>
</evidence>
<dbReference type="GO" id="GO:0005524">
    <property type="term" value="F:ATP binding"/>
    <property type="evidence" value="ECO:0007669"/>
    <property type="project" value="UniProtKB-KW"/>
</dbReference>
<protein>
    <recommendedName>
        <fullName evidence="14">Molybdate/tungstate import ATP-binding protein WtpC</fullName>
        <ecNumber evidence="13">7.3.2.6</ecNumber>
    </recommendedName>
</protein>
<evidence type="ECO:0000256" key="2">
    <source>
        <dbReference type="ARBA" id="ARBA00022448"/>
    </source>
</evidence>
<dbReference type="GO" id="GO:0015408">
    <property type="term" value="F:ABC-type ferric iron transporter activity"/>
    <property type="evidence" value="ECO:0007669"/>
    <property type="project" value="InterPro"/>
</dbReference>
<keyword evidence="8" id="KW-0408">Iron</keyword>
<evidence type="ECO:0000256" key="3">
    <source>
        <dbReference type="ARBA" id="ARBA00022475"/>
    </source>
</evidence>
<keyword evidence="10" id="KW-0472">Membrane</keyword>
<evidence type="ECO:0000313" key="17">
    <source>
        <dbReference type="EMBL" id="AIF12958.1"/>
    </source>
</evidence>
<feature type="domain" description="ABC transporter" evidence="16">
    <location>
        <begin position="2"/>
        <end position="211"/>
    </location>
</feature>
<keyword evidence="4" id="KW-0410">Iron transport</keyword>
<accession>A0A075HGI5</accession>
<evidence type="ECO:0000256" key="11">
    <source>
        <dbReference type="ARBA" id="ARBA00038307"/>
    </source>
</evidence>
<comment type="subunit">
    <text evidence="12">The complex is composed of two ATP-binding proteins (WtpC), two transmembrane proteins (WtpB) and a solute-binding protein (WtpA).</text>
</comment>
<dbReference type="SMART" id="SM00382">
    <property type="entry name" value="AAA"/>
    <property type="match status" value="1"/>
</dbReference>
<dbReference type="InterPro" id="IPR003593">
    <property type="entry name" value="AAA+_ATPase"/>
</dbReference>
<evidence type="ECO:0000256" key="10">
    <source>
        <dbReference type="ARBA" id="ARBA00023136"/>
    </source>
</evidence>
<dbReference type="PROSITE" id="PS00211">
    <property type="entry name" value="ABC_TRANSPORTER_1"/>
    <property type="match status" value="1"/>
</dbReference>
<dbReference type="EMBL" id="KF900959">
    <property type="protein sequence ID" value="AIF12958.1"/>
    <property type="molecule type" value="Genomic_DNA"/>
</dbReference>
<dbReference type="PANTHER" id="PTHR42781">
    <property type="entry name" value="SPERMIDINE/PUTRESCINE IMPORT ATP-BINDING PROTEIN POTA"/>
    <property type="match status" value="1"/>
</dbReference>
<keyword evidence="5" id="KW-0500">Molybdenum</keyword>
<keyword evidence="9" id="KW-0406">Ion transport</keyword>
<dbReference type="GO" id="GO:0016887">
    <property type="term" value="F:ATP hydrolysis activity"/>
    <property type="evidence" value="ECO:0007669"/>
    <property type="project" value="InterPro"/>
</dbReference>
<dbReference type="PROSITE" id="PS50893">
    <property type="entry name" value="ABC_TRANSPORTER_2"/>
    <property type="match status" value="1"/>
</dbReference>
<comment type="similarity">
    <text evidence="11">Belongs to the ABC transporter superfamily. Sulfate/tungstate importer (TC 3.A.1.6) family.</text>
</comment>
<comment type="subcellular location">
    <subcellularLocation>
        <location evidence="1">Cell membrane</location>
        <topology evidence="1">Peripheral membrane protein</topology>
    </subcellularLocation>
</comment>
<reference evidence="17" key="1">
    <citation type="journal article" date="2014" name="Genome Biol. Evol.">
        <title>Pangenome evidence for extensive interdomain horizontal transfer affecting lineage core and shell genes in uncultured planktonic thaumarchaeota and euryarchaeota.</title>
        <authorList>
            <person name="Deschamps P."/>
            <person name="Zivanovic Y."/>
            <person name="Moreira D."/>
            <person name="Rodriguez-Valera F."/>
            <person name="Lopez-Garcia P."/>
        </authorList>
    </citation>
    <scope>NUCLEOTIDE SEQUENCE</scope>
</reference>
<dbReference type="AlphaFoldDB" id="A0A075HGI5"/>
<dbReference type="CDD" id="cd03259">
    <property type="entry name" value="ABC_Carb_Solutes_like"/>
    <property type="match status" value="1"/>
</dbReference>
<dbReference type="InterPro" id="IPR003439">
    <property type="entry name" value="ABC_transporter-like_ATP-bd"/>
</dbReference>
<dbReference type="GO" id="GO:0005886">
    <property type="term" value="C:plasma membrane"/>
    <property type="evidence" value="ECO:0007669"/>
    <property type="project" value="UniProtKB-SubCell"/>
</dbReference>
<proteinExistence type="inferred from homology"/>
<dbReference type="GO" id="GO:1901238">
    <property type="term" value="F:ABC-type tungstate transporter activity"/>
    <property type="evidence" value="ECO:0007669"/>
    <property type="project" value="UniProtKB-EC"/>
</dbReference>
<keyword evidence="2" id="KW-0813">Transport</keyword>
<evidence type="ECO:0000259" key="16">
    <source>
        <dbReference type="PROSITE" id="PS50893"/>
    </source>
</evidence>
<keyword evidence="7 17" id="KW-0067">ATP-binding</keyword>
<dbReference type="InterPro" id="IPR050093">
    <property type="entry name" value="ABC_SmlMolc_Importer"/>
</dbReference>